<name>A0A368RX78_SETIT</name>
<proteinExistence type="predicted"/>
<gene>
    <name evidence="1" type="ORF">SETIT_7G180000v2</name>
</gene>
<dbReference type="EMBL" id="CM003534">
    <property type="protein sequence ID" value="RCV34703.1"/>
    <property type="molecule type" value="Genomic_DNA"/>
</dbReference>
<sequence length="107" mass="11494">MPRPTSVLRGAFGTGKCAVLGGFDATRPRPVSSHMPACCRRMPAWTTPAGARLPPVHYQGQGFWVQLGLQAAEENSCPAVRATPQGILGAFGLERGLKQLNLLHRFV</sequence>
<dbReference type="AlphaFoldDB" id="A0A368RX78"/>
<organism evidence="1">
    <name type="scientific">Setaria italica</name>
    <name type="common">Foxtail millet</name>
    <name type="synonym">Panicum italicum</name>
    <dbReference type="NCBI Taxonomy" id="4555"/>
    <lineage>
        <taxon>Eukaryota</taxon>
        <taxon>Viridiplantae</taxon>
        <taxon>Streptophyta</taxon>
        <taxon>Embryophyta</taxon>
        <taxon>Tracheophyta</taxon>
        <taxon>Spermatophyta</taxon>
        <taxon>Magnoliopsida</taxon>
        <taxon>Liliopsida</taxon>
        <taxon>Poales</taxon>
        <taxon>Poaceae</taxon>
        <taxon>PACMAD clade</taxon>
        <taxon>Panicoideae</taxon>
        <taxon>Panicodae</taxon>
        <taxon>Paniceae</taxon>
        <taxon>Cenchrinae</taxon>
        <taxon>Setaria</taxon>
    </lineage>
</organism>
<evidence type="ECO:0000313" key="1">
    <source>
        <dbReference type="EMBL" id="RCV34703.1"/>
    </source>
</evidence>
<accession>A0A368RX78</accession>
<reference evidence="1" key="2">
    <citation type="submission" date="2015-07" db="EMBL/GenBank/DDBJ databases">
        <authorList>
            <person name="Noorani M."/>
        </authorList>
    </citation>
    <scope>NUCLEOTIDE SEQUENCE</scope>
    <source>
        <strain evidence="1">Yugu1</strain>
    </source>
</reference>
<protein>
    <submittedName>
        <fullName evidence="1">Uncharacterized protein</fullName>
    </submittedName>
</protein>
<reference evidence="1" key="1">
    <citation type="journal article" date="2012" name="Nat. Biotechnol.">
        <title>Reference genome sequence of the model plant Setaria.</title>
        <authorList>
            <person name="Bennetzen J.L."/>
            <person name="Schmutz J."/>
            <person name="Wang H."/>
            <person name="Percifield R."/>
            <person name="Hawkins J."/>
            <person name="Pontaroli A.C."/>
            <person name="Estep M."/>
            <person name="Feng L."/>
            <person name="Vaughn J.N."/>
            <person name="Grimwood J."/>
            <person name="Jenkins J."/>
            <person name="Barry K."/>
            <person name="Lindquist E."/>
            <person name="Hellsten U."/>
            <person name="Deshpande S."/>
            <person name="Wang X."/>
            <person name="Wu X."/>
            <person name="Mitros T."/>
            <person name="Triplett J."/>
            <person name="Yang X."/>
            <person name="Ye C.Y."/>
            <person name="Mauro-Herrera M."/>
            <person name="Wang L."/>
            <person name="Li P."/>
            <person name="Sharma M."/>
            <person name="Sharma R."/>
            <person name="Ronald P.C."/>
            <person name="Panaud O."/>
            <person name="Kellogg E.A."/>
            <person name="Brutnell T.P."/>
            <person name="Doust A.N."/>
            <person name="Tuskan G.A."/>
            <person name="Rokhsar D."/>
            <person name="Devos K.M."/>
        </authorList>
    </citation>
    <scope>NUCLEOTIDE SEQUENCE [LARGE SCALE GENOMIC DNA]</scope>
    <source>
        <strain evidence="1">Yugu1</strain>
    </source>
</reference>